<name>A0A975H722_9FLAO</name>
<protein>
    <submittedName>
        <fullName evidence="3">Glycosyltransferase</fullName>
    </submittedName>
</protein>
<reference evidence="3 4" key="1">
    <citation type="submission" date="2021-03" db="EMBL/GenBank/DDBJ databases">
        <title>Complete genome of Polaribacter_sp.SM13.</title>
        <authorList>
            <person name="Jeong S.W."/>
            <person name="Bae J.W."/>
        </authorList>
    </citation>
    <scope>NUCLEOTIDE SEQUENCE [LARGE SCALE GENOMIC DNA]</scope>
    <source>
        <strain evidence="3 4">SM13</strain>
    </source>
</reference>
<dbReference type="RefSeq" id="WP_208079070.1">
    <property type="nucleotide sequence ID" value="NZ_CP071869.1"/>
</dbReference>
<feature type="domain" description="Glycosyltransferase subfamily 4-like N-terminal" evidence="2">
    <location>
        <begin position="12"/>
        <end position="149"/>
    </location>
</feature>
<dbReference type="AlphaFoldDB" id="A0A975H722"/>
<dbReference type="GO" id="GO:0016757">
    <property type="term" value="F:glycosyltransferase activity"/>
    <property type="evidence" value="ECO:0007669"/>
    <property type="project" value="InterPro"/>
</dbReference>
<proteinExistence type="predicted"/>
<gene>
    <name evidence="3" type="ORF">J3359_01925</name>
</gene>
<dbReference type="KEGG" id="pcea:J3359_01925"/>
<dbReference type="Gene3D" id="3.40.50.2000">
    <property type="entry name" value="Glycogen Phosphorylase B"/>
    <property type="match status" value="2"/>
</dbReference>
<evidence type="ECO:0000259" key="1">
    <source>
        <dbReference type="Pfam" id="PF00534"/>
    </source>
</evidence>
<keyword evidence="4" id="KW-1185">Reference proteome</keyword>
<dbReference type="EMBL" id="CP071869">
    <property type="protein sequence ID" value="QTE23056.1"/>
    <property type="molecule type" value="Genomic_DNA"/>
</dbReference>
<dbReference type="Proteomes" id="UP000663920">
    <property type="component" value="Chromosome"/>
</dbReference>
<feature type="domain" description="Glycosyl transferase family 1" evidence="1">
    <location>
        <begin position="165"/>
        <end position="318"/>
    </location>
</feature>
<sequence>MKILQIIDRLEVGGAERVFIDLTNLLYKSKKVEVSILTFDNRGGLYKYLNPQINKIDFKRKNKFNLFTAYKLSKILRNYDILHVHMIHVFKYVKFICLIFNIKTKLVLQDHYGKNSTDKKIPKYLNTFLKPKYYIGVSEELIDWAKERLNVFNSYKLTNIVIKEKHLEITNDKKGFVIVGNIKPIKNQLFAIQLVILMNEELTIVGKIQDYDYYNKLLALINKSNYKNKVHFIHDVNNVQPLLSQFKLGLMTSISESGPLVLIEYLAQNLPFLSYETGEVSQNLKKEIPSFFIKNFILNEWQEKINLINNKTEALEELYTKHYSEKKYTNECLKIYQKIKNS</sequence>
<evidence type="ECO:0000313" key="4">
    <source>
        <dbReference type="Proteomes" id="UP000663920"/>
    </source>
</evidence>
<organism evidence="3 4">
    <name type="scientific">Polaribacter cellanae</name>
    <dbReference type="NCBI Taxonomy" id="2818493"/>
    <lineage>
        <taxon>Bacteria</taxon>
        <taxon>Pseudomonadati</taxon>
        <taxon>Bacteroidota</taxon>
        <taxon>Flavobacteriia</taxon>
        <taxon>Flavobacteriales</taxon>
        <taxon>Flavobacteriaceae</taxon>
    </lineage>
</organism>
<accession>A0A975H722</accession>
<dbReference type="InterPro" id="IPR028098">
    <property type="entry name" value="Glyco_trans_4-like_N"/>
</dbReference>
<dbReference type="Pfam" id="PF13439">
    <property type="entry name" value="Glyco_transf_4"/>
    <property type="match status" value="1"/>
</dbReference>
<dbReference type="PANTHER" id="PTHR12526">
    <property type="entry name" value="GLYCOSYLTRANSFERASE"/>
    <property type="match status" value="1"/>
</dbReference>
<evidence type="ECO:0000259" key="2">
    <source>
        <dbReference type="Pfam" id="PF13439"/>
    </source>
</evidence>
<dbReference type="Pfam" id="PF00534">
    <property type="entry name" value="Glycos_transf_1"/>
    <property type="match status" value="1"/>
</dbReference>
<evidence type="ECO:0000313" key="3">
    <source>
        <dbReference type="EMBL" id="QTE23056.1"/>
    </source>
</evidence>
<dbReference type="SUPFAM" id="SSF53756">
    <property type="entry name" value="UDP-Glycosyltransferase/glycogen phosphorylase"/>
    <property type="match status" value="1"/>
</dbReference>
<dbReference type="InterPro" id="IPR001296">
    <property type="entry name" value="Glyco_trans_1"/>
</dbReference>